<dbReference type="PANTHER" id="PTHR36708:SF1">
    <property type="entry name" value="SUCCINATE DEHYDROGENASE SUBUNIT 6, MITOCHONDRIAL"/>
    <property type="match status" value="1"/>
</dbReference>
<keyword evidence="2" id="KW-1185">Reference proteome</keyword>
<evidence type="ECO:0000313" key="1">
    <source>
        <dbReference type="EMBL" id="CAI9778299.1"/>
    </source>
</evidence>
<evidence type="ECO:0008006" key="3">
    <source>
        <dbReference type="Google" id="ProtNLM"/>
    </source>
</evidence>
<protein>
    <recommendedName>
        <fullName evidence="3">Succinate dehydrogenase subunit 6, mitochondrial</fullName>
    </recommendedName>
</protein>
<dbReference type="PANTHER" id="PTHR36708">
    <property type="entry name" value="SUCCINATE DEHYDROGENASE SUBUNIT 6, MITOCHONDRIAL"/>
    <property type="match status" value="1"/>
</dbReference>
<dbReference type="EMBL" id="OU503051">
    <property type="protein sequence ID" value="CAI9778299.1"/>
    <property type="molecule type" value="Genomic_DNA"/>
</dbReference>
<sequence length="150" mass="16843">MSETQDQKSFFKRHWEGYKEFWAERFSFLENYSRVLNPEKPMPHWDSSIVEEFIASDPVYGPTLKTSREAAQFGAAGAVLGAVTTAGYCWKYSRSAHGAALAFGFGAVTDEILPVAAKQSLRDHAKNQAVNFSLLFPCATILRNDGWHYV</sequence>
<name>A0AAD2E5S8_9LAMI</name>
<organism evidence="1 2">
    <name type="scientific">Fraxinus pennsylvanica</name>
    <dbReference type="NCBI Taxonomy" id="56036"/>
    <lineage>
        <taxon>Eukaryota</taxon>
        <taxon>Viridiplantae</taxon>
        <taxon>Streptophyta</taxon>
        <taxon>Embryophyta</taxon>
        <taxon>Tracheophyta</taxon>
        <taxon>Spermatophyta</taxon>
        <taxon>Magnoliopsida</taxon>
        <taxon>eudicotyledons</taxon>
        <taxon>Gunneridae</taxon>
        <taxon>Pentapetalae</taxon>
        <taxon>asterids</taxon>
        <taxon>lamiids</taxon>
        <taxon>Lamiales</taxon>
        <taxon>Oleaceae</taxon>
        <taxon>Oleeae</taxon>
        <taxon>Fraxinus</taxon>
    </lineage>
</organism>
<evidence type="ECO:0000313" key="2">
    <source>
        <dbReference type="Proteomes" id="UP000834106"/>
    </source>
</evidence>
<accession>A0AAD2E5S8</accession>
<gene>
    <name evidence="1" type="ORF">FPE_LOCUS25729</name>
</gene>
<reference evidence="1" key="1">
    <citation type="submission" date="2023-05" db="EMBL/GenBank/DDBJ databases">
        <authorList>
            <person name="Huff M."/>
        </authorList>
    </citation>
    <scope>NUCLEOTIDE SEQUENCE</scope>
</reference>
<dbReference type="Proteomes" id="UP000834106">
    <property type="component" value="Chromosome 16"/>
</dbReference>
<dbReference type="InterPro" id="IPR034574">
    <property type="entry name" value="SDH6"/>
</dbReference>
<dbReference type="AlphaFoldDB" id="A0AAD2E5S8"/>
<proteinExistence type="predicted"/>
<dbReference type="GO" id="GO:0045273">
    <property type="term" value="C:respiratory chain complex II (succinate dehydrogenase)"/>
    <property type="evidence" value="ECO:0007669"/>
    <property type="project" value="InterPro"/>
</dbReference>